<dbReference type="EMBL" id="BARS01005364">
    <property type="protein sequence ID" value="GAF72252.1"/>
    <property type="molecule type" value="Genomic_DNA"/>
</dbReference>
<proteinExistence type="predicted"/>
<protein>
    <submittedName>
        <fullName evidence="1">Uncharacterized protein</fullName>
    </submittedName>
</protein>
<accession>X0S8I9</accession>
<name>X0S8I9_9ZZZZ</name>
<evidence type="ECO:0000313" key="1">
    <source>
        <dbReference type="EMBL" id="GAF72252.1"/>
    </source>
</evidence>
<reference evidence="1" key="1">
    <citation type="journal article" date="2014" name="Front. Microbiol.">
        <title>High frequency of phylogenetically diverse reductive dehalogenase-homologous genes in deep subseafloor sedimentary metagenomes.</title>
        <authorList>
            <person name="Kawai M."/>
            <person name="Futagami T."/>
            <person name="Toyoda A."/>
            <person name="Takaki Y."/>
            <person name="Nishi S."/>
            <person name="Hori S."/>
            <person name="Arai W."/>
            <person name="Tsubouchi T."/>
            <person name="Morono Y."/>
            <person name="Uchiyama I."/>
            <person name="Ito T."/>
            <person name="Fujiyama A."/>
            <person name="Inagaki F."/>
            <person name="Takami H."/>
        </authorList>
    </citation>
    <scope>NUCLEOTIDE SEQUENCE</scope>
    <source>
        <strain evidence="1">Expedition CK06-06</strain>
    </source>
</reference>
<organism evidence="1">
    <name type="scientific">marine sediment metagenome</name>
    <dbReference type="NCBI Taxonomy" id="412755"/>
    <lineage>
        <taxon>unclassified sequences</taxon>
        <taxon>metagenomes</taxon>
        <taxon>ecological metagenomes</taxon>
    </lineage>
</organism>
<dbReference type="AlphaFoldDB" id="X0S8I9"/>
<sequence>MANYAVEDFVTALGTHAEVLALMETEIETVDDTKNIRLIGINPTGRDRDRCVGFIIYDT</sequence>
<comment type="caution">
    <text evidence="1">The sequence shown here is derived from an EMBL/GenBank/DDBJ whole genome shotgun (WGS) entry which is preliminary data.</text>
</comment>
<gene>
    <name evidence="1" type="ORF">S01H1_10513</name>
</gene>